<evidence type="ECO:0000256" key="1">
    <source>
        <dbReference type="ARBA" id="ARBA00022617"/>
    </source>
</evidence>
<dbReference type="PANTHER" id="PTHR10720:SF0">
    <property type="entry name" value="HEME OXYGENASE"/>
    <property type="match status" value="1"/>
</dbReference>
<dbReference type="Proteomes" id="UP000536604">
    <property type="component" value="Unassembled WGS sequence"/>
</dbReference>
<accession>A0A841IW40</accession>
<feature type="binding site" evidence="4">
    <location>
        <position position="185"/>
    </location>
    <ligand>
        <name>heme b</name>
        <dbReference type="ChEBI" id="CHEBI:60344"/>
    </ligand>
</feature>
<dbReference type="SUPFAM" id="SSF48613">
    <property type="entry name" value="Heme oxygenase-like"/>
    <property type="match status" value="1"/>
</dbReference>
<feature type="region of interest" description="Disordered" evidence="6">
    <location>
        <begin position="1"/>
        <end position="20"/>
    </location>
</feature>
<keyword evidence="3 5" id="KW-0408">Iron</keyword>
<reference evidence="7 8" key="1">
    <citation type="submission" date="2020-08" db="EMBL/GenBank/DDBJ databases">
        <title>Genomic Encyclopedia of Type Strains, Phase III (KMG-III): the genomes of soil and plant-associated and newly described type strains.</title>
        <authorList>
            <person name="Whitman W."/>
        </authorList>
    </citation>
    <scope>NUCLEOTIDE SEQUENCE [LARGE SCALE GENOMIC DNA]</scope>
    <source>
        <strain evidence="7 8">CECT 8712</strain>
    </source>
</reference>
<keyword evidence="1 4" id="KW-0349">Heme</keyword>
<dbReference type="InterPro" id="IPR016053">
    <property type="entry name" value="Haem_Oase-like"/>
</dbReference>
<dbReference type="AlphaFoldDB" id="A0A841IW40"/>
<evidence type="ECO:0000256" key="4">
    <source>
        <dbReference type="PIRSR" id="PIRSR000343-1"/>
    </source>
</evidence>
<evidence type="ECO:0000313" key="8">
    <source>
        <dbReference type="Proteomes" id="UP000536604"/>
    </source>
</evidence>
<evidence type="ECO:0000313" key="7">
    <source>
        <dbReference type="EMBL" id="MBB6120735.1"/>
    </source>
</evidence>
<keyword evidence="8" id="KW-1185">Reference proteome</keyword>
<dbReference type="GO" id="GO:0042167">
    <property type="term" value="P:heme catabolic process"/>
    <property type="evidence" value="ECO:0007669"/>
    <property type="project" value="TreeGrafter"/>
</dbReference>
<feature type="binding site" evidence="4">
    <location>
        <position position="137"/>
    </location>
    <ligand>
        <name>heme b</name>
        <dbReference type="ChEBI" id="CHEBI:60344"/>
    </ligand>
</feature>
<name>A0A841IW40_9ACTN</name>
<dbReference type="GO" id="GO:0006979">
    <property type="term" value="P:response to oxidative stress"/>
    <property type="evidence" value="ECO:0007669"/>
    <property type="project" value="TreeGrafter"/>
</dbReference>
<feature type="binding site" evidence="4">
    <location>
        <position position="23"/>
    </location>
    <ligand>
        <name>heme b</name>
        <dbReference type="ChEBI" id="CHEBI:60344"/>
    </ligand>
</feature>
<dbReference type="Gene3D" id="1.20.910.10">
    <property type="entry name" value="Heme oxygenase-like"/>
    <property type="match status" value="1"/>
</dbReference>
<gene>
    <name evidence="7" type="ORF">FHS13_002692</name>
</gene>
<feature type="binding site" description="axial binding residue" evidence="5">
    <location>
        <position position="30"/>
    </location>
    <ligand>
        <name>heme b</name>
        <dbReference type="ChEBI" id="CHEBI:60344"/>
    </ligand>
    <ligandPart>
        <name>Fe</name>
        <dbReference type="ChEBI" id="CHEBI:18248"/>
    </ligandPart>
</feature>
<proteinExistence type="predicted"/>
<dbReference type="GO" id="GO:0020037">
    <property type="term" value="F:heme binding"/>
    <property type="evidence" value="ECO:0007669"/>
    <property type="project" value="TreeGrafter"/>
</dbReference>
<dbReference type="EC" id="1.14.14.18" evidence="7"/>
<evidence type="ECO:0000256" key="6">
    <source>
        <dbReference type="SAM" id="MobiDB-lite"/>
    </source>
</evidence>
<sequence>MGVTAETPAPVSPGPEPFSERLKASTWTHHQAAEAHGFTQALLGGTLSREGYTDMVAQHYFAYTALEEVGRTLAGDPLADRFLLPALERVPALVRDLEHLVGPDWRDRISPTPATRTYTARIEQMADRPEGFVAHHYTRYMGDVSGGQFIRRVAARTYGITDEAGVAFYVFDALGSLPRFREGYRARLDSLELDAAAADRVVAETRLAYQLNTEVLADLGKLYTPAS</sequence>
<dbReference type="GO" id="GO:0046872">
    <property type="term" value="F:metal ion binding"/>
    <property type="evidence" value="ECO:0007669"/>
    <property type="project" value="UniProtKB-KW"/>
</dbReference>
<evidence type="ECO:0000256" key="3">
    <source>
        <dbReference type="ARBA" id="ARBA00023004"/>
    </source>
</evidence>
<dbReference type="PIRSF" id="PIRSF000343">
    <property type="entry name" value="Haem_Oase"/>
    <property type="match status" value="1"/>
</dbReference>
<dbReference type="InterPro" id="IPR002051">
    <property type="entry name" value="Haem_Oase"/>
</dbReference>
<dbReference type="GO" id="GO:0006788">
    <property type="term" value="P:heme oxidation"/>
    <property type="evidence" value="ECO:0007669"/>
    <property type="project" value="InterPro"/>
</dbReference>
<dbReference type="InterPro" id="IPR016084">
    <property type="entry name" value="Haem_Oase-like_multi-hlx"/>
</dbReference>
<keyword evidence="7" id="KW-0560">Oxidoreductase</keyword>
<dbReference type="Pfam" id="PF01126">
    <property type="entry name" value="Heme_oxygenase"/>
    <property type="match status" value="1"/>
</dbReference>
<protein>
    <submittedName>
        <fullName evidence="7">Heme oxygenase</fullName>
        <ecNumber evidence="7">1.14.14.18</ecNumber>
    </submittedName>
</protein>
<comment type="caution">
    <text evidence="7">The sequence shown here is derived from an EMBL/GenBank/DDBJ whole genome shotgun (WGS) entry which is preliminary data.</text>
</comment>
<evidence type="ECO:0000256" key="5">
    <source>
        <dbReference type="PIRSR" id="PIRSR000343-2"/>
    </source>
</evidence>
<dbReference type="PANTHER" id="PTHR10720">
    <property type="entry name" value="HEME OXYGENASE"/>
    <property type="match status" value="1"/>
</dbReference>
<dbReference type="CDD" id="cd19165">
    <property type="entry name" value="HemeO"/>
    <property type="match status" value="1"/>
</dbReference>
<dbReference type="PRINTS" id="PR00088">
    <property type="entry name" value="HAEMOXYGNASE"/>
</dbReference>
<dbReference type="GO" id="GO:0004392">
    <property type="term" value="F:heme oxygenase (decyclizing) activity"/>
    <property type="evidence" value="ECO:0007669"/>
    <property type="project" value="UniProtKB-EC"/>
</dbReference>
<evidence type="ECO:0000256" key="2">
    <source>
        <dbReference type="ARBA" id="ARBA00022723"/>
    </source>
</evidence>
<organism evidence="7 8">
    <name type="scientific">Nocardiopsis algeriensis</name>
    <dbReference type="NCBI Taxonomy" id="1478215"/>
    <lineage>
        <taxon>Bacteria</taxon>
        <taxon>Bacillati</taxon>
        <taxon>Actinomycetota</taxon>
        <taxon>Actinomycetes</taxon>
        <taxon>Streptosporangiales</taxon>
        <taxon>Nocardiopsidaceae</taxon>
        <taxon>Nocardiopsis</taxon>
    </lineage>
</organism>
<dbReference type="EMBL" id="JACHJO010000007">
    <property type="protein sequence ID" value="MBB6120735.1"/>
    <property type="molecule type" value="Genomic_DNA"/>
</dbReference>
<dbReference type="RefSeq" id="WP_184292051.1">
    <property type="nucleotide sequence ID" value="NZ_JACHJO010000007.1"/>
</dbReference>
<keyword evidence="2 5" id="KW-0479">Metal-binding</keyword>